<reference evidence="1 2" key="1">
    <citation type="submission" date="2009-01" db="EMBL/GenBank/DDBJ databases">
        <title>Complete sequence of chromosome of Methylobacterium nodulans ORS 2060.</title>
        <authorList>
            <consortium name="US DOE Joint Genome Institute"/>
            <person name="Lucas S."/>
            <person name="Copeland A."/>
            <person name="Lapidus A."/>
            <person name="Glavina del Rio T."/>
            <person name="Dalin E."/>
            <person name="Tice H."/>
            <person name="Bruce D."/>
            <person name="Goodwin L."/>
            <person name="Pitluck S."/>
            <person name="Sims D."/>
            <person name="Brettin T."/>
            <person name="Detter J.C."/>
            <person name="Han C."/>
            <person name="Larimer F."/>
            <person name="Land M."/>
            <person name="Hauser L."/>
            <person name="Kyrpides N."/>
            <person name="Ivanova N."/>
            <person name="Marx C.J."/>
            <person name="Richardson P."/>
        </authorList>
    </citation>
    <scope>NUCLEOTIDE SEQUENCE [LARGE SCALE GENOMIC DNA]</scope>
    <source>
        <strain evidence="2">LMG 21967 / CNCM I-2342 / ORS 2060</strain>
    </source>
</reference>
<sequence>MRQRAPIAILLAALGLTLLALGGLVVARGAEPGGIEEAWMLLFGAPDLGPVDFEHLRRSGADGLACPPDICPGAHADIVPPTLPIAGARLREIVRRVAQGEPDTVLVFSDRWGEQDRYVARSRIMRFPDTVTVEIVGRGEGASTLALYSRSQIGAGLFSDNRARLARWLDGVKDAAR</sequence>
<accession>B8IB25</accession>
<evidence type="ECO:0008006" key="3">
    <source>
        <dbReference type="Google" id="ProtNLM"/>
    </source>
</evidence>
<gene>
    <name evidence="1" type="ordered locus">Mnod_0376</name>
</gene>
<evidence type="ECO:0000313" key="2">
    <source>
        <dbReference type="Proteomes" id="UP000008207"/>
    </source>
</evidence>
<dbReference type="STRING" id="460265.Mnod_0376"/>
<keyword evidence="2" id="KW-1185">Reference proteome</keyword>
<dbReference type="KEGG" id="mno:Mnod_0376"/>
<dbReference type="eggNOG" id="COG4446">
    <property type="taxonomic scope" value="Bacteria"/>
</dbReference>
<dbReference type="EMBL" id="CP001349">
    <property type="protein sequence ID" value="ACL55418.1"/>
    <property type="molecule type" value="Genomic_DNA"/>
</dbReference>
<proteinExistence type="predicted"/>
<dbReference type="Proteomes" id="UP000008207">
    <property type="component" value="Chromosome"/>
</dbReference>
<organism evidence="1 2">
    <name type="scientific">Methylobacterium nodulans (strain LMG 21967 / CNCM I-2342 / ORS 2060)</name>
    <dbReference type="NCBI Taxonomy" id="460265"/>
    <lineage>
        <taxon>Bacteria</taxon>
        <taxon>Pseudomonadati</taxon>
        <taxon>Pseudomonadota</taxon>
        <taxon>Alphaproteobacteria</taxon>
        <taxon>Hyphomicrobiales</taxon>
        <taxon>Methylobacteriaceae</taxon>
        <taxon>Methylobacterium</taxon>
    </lineage>
</organism>
<evidence type="ECO:0000313" key="1">
    <source>
        <dbReference type="EMBL" id="ACL55418.1"/>
    </source>
</evidence>
<protein>
    <recommendedName>
        <fullName evidence="3">DUF1499 domain-containing protein</fullName>
    </recommendedName>
</protein>
<name>B8IB25_METNO</name>
<dbReference type="HOGENOM" id="CLU_1516193_0_0_5"/>
<dbReference type="AlphaFoldDB" id="B8IB25"/>
<dbReference type="RefSeq" id="WP_015927129.1">
    <property type="nucleotide sequence ID" value="NC_011894.1"/>
</dbReference>
<dbReference type="OrthoDB" id="8479024at2"/>